<dbReference type="Gene3D" id="3.30.40.10">
    <property type="entry name" value="Zinc/RING finger domain, C3HC4 (zinc finger)"/>
    <property type="match status" value="1"/>
</dbReference>
<dbReference type="InterPro" id="IPR013083">
    <property type="entry name" value="Znf_RING/FYVE/PHD"/>
</dbReference>
<dbReference type="InterPro" id="IPR019787">
    <property type="entry name" value="Znf_PHD-finger"/>
</dbReference>
<feature type="domain" description="PHD-type" evidence="4">
    <location>
        <begin position="6"/>
        <end position="58"/>
    </location>
</feature>
<keyword evidence="6" id="KW-1185">Reference proteome</keyword>
<dbReference type="InterPro" id="IPR019786">
    <property type="entry name" value="Zinc_finger_PHD-type_CS"/>
</dbReference>
<dbReference type="SUPFAM" id="SSF57903">
    <property type="entry name" value="FYVE/PHD zinc finger"/>
    <property type="match status" value="1"/>
</dbReference>
<keyword evidence="1" id="KW-0479">Metal-binding</keyword>
<evidence type="ECO:0000313" key="6">
    <source>
        <dbReference type="Proteomes" id="UP000275408"/>
    </source>
</evidence>
<accession>A0A3M6T8A0</accession>
<dbReference type="AlphaFoldDB" id="A0A3M6T8A0"/>
<organism evidence="5 6">
    <name type="scientific">Pocillopora damicornis</name>
    <name type="common">Cauliflower coral</name>
    <name type="synonym">Millepora damicornis</name>
    <dbReference type="NCBI Taxonomy" id="46731"/>
    <lineage>
        <taxon>Eukaryota</taxon>
        <taxon>Metazoa</taxon>
        <taxon>Cnidaria</taxon>
        <taxon>Anthozoa</taxon>
        <taxon>Hexacorallia</taxon>
        <taxon>Scleractinia</taxon>
        <taxon>Astrocoeniina</taxon>
        <taxon>Pocilloporidae</taxon>
        <taxon>Pocillopora</taxon>
    </lineage>
</organism>
<keyword evidence="2" id="KW-0863">Zinc-finger</keyword>
<dbReference type="GO" id="GO:0008270">
    <property type="term" value="F:zinc ion binding"/>
    <property type="evidence" value="ECO:0007669"/>
    <property type="project" value="UniProtKB-KW"/>
</dbReference>
<evidence type="ECO:0000256" key="3">
    <source>
        <dbReference type="ARBA" id="ARBA00022833"/>
    </source>
</evidence>
<reference evidence="5 6" key="1">
    <citation type="journal article" date="2018" name="Sci. Rep.">
        <title>Comparative analysis of the Pocillopora damicornis genome highlights role of immune system in coral evolution.</title>
        <authorList>
            <person name="Cunning R."/>
            <person name="Bay R.A."/>
            <person name="Gillette P."/>
            <person name="Baker A.C."/>
            <person name="Traylor-Knowles N."/>
        </authorList>
    </citation>
    <scope>NUCLEOTIDE SEQUENCE [LARGE SCALE GENOMIC DNA]</scope>
    <source>
        <strain evidence="5">RSMAS</strain>
        <tissue evidence="5">Whole animal</tissue>
    </source>
</reference>
<evidence type="ECO:0000256" key="1">
    <source>
        <dbReference type="ARBA" id="ARBA00022723"/>
    </source>
</evidence>
<dbReference type="InterPro" id="IPR011011">
    <property type="entry name" value="Znf_FYVE_PHD"/>
</dbReference>
<gene>
    <name evidence="5" type="ORF">pdam_00007883</name>
</gene>
<dbReference type="PROSITE" id="PS01359">
    <property type="entry name" value="ZF_PHD_1"/>
    <property type="match status" value="1"/>
</dbReference>
<dbReference type="Proteomes" id="UP000275408">
    <property type="component" value="Unassembled WGS sequence"/>
</dbReference>
<evidence type="ECO:0000313" key="5">
    <source>
        <dbReference type="EMBL" id="RMX37581.1"/>
    </source>
</evidence>
<dbReference type="Pfam" id="PF00628">
    <property type="entry name" value="PHD"/>
    <property type="match status" value="1"/>
</dbReference>
<comment type="caution">
    <text evidence="5">The sequence shown here is derived from an EMBL/GenBank/DDBJ whole genome shotgun (WGS) entry which is preliminary data.</text>
</comment>
<dbReference type="EMBL" id="RCHS01004094">
    <property type="protein sequence ID" value="RMX37581.1"/>
    <property type="molecule type" value="Genomic_DNA"/>
</dbReference>
<protein>
    <recommendedName>
        <fullName evidence="4">PHD-type domain-containing protein</fullName>
    </recommendedName>
</protein>
<sequence length="110" mass="12049">MSLRPCIECRNEVRPRQQALQCDDCGFWQHRICGTGIDQATYRLAMIRGRIDWLCVACSLSASGGSTPTLVHPVPGASTDSLSVPIMISRDGITPSTDALVVEFIYLSTY</sequence>
<keyword evidence="3" id="KW-0862">Zinc</keyword>
<proteinExistence type="predicted"/>
<name>A0A3M6T8A0_POCDA</name>
<evidence type="ECO:0000256" key="2">
    <source>
        <dbReference type="ARBA" id="ARBA00022771"/>
    </source>
</evidence>
<evidence type="ECO:0000259" key="4">
    <source>
        <dbReference type="Pfam" id="PF00628"/>
    </source>
</evidence>